<protein>
    <submittedName>
        <fullName evidence="1">Uncharacterized protein</fullName>
    </submittedName>
</protein>
<dbReference type="AlphaFoldDB" id="A0A078KYS4"/>
<dbReference type="STRING" id="1034943.BN59_02525"/>
<evidence type="ECO:0000313" key="1">
    <source>
        <dbReference type="EMBL" id="CDZ78217.1"/>
    </source>
</evidence>
<reference evidence="1 2" key="1">
    <citation type="submission" date="2014-06" db="EMBL/GenBank/DDBJ databases">
        <authorList>
            <person name="Urmite Genomes Urmite Genomes"/>
        </authorList>
    </citation>
    <scope>NUCLEOTIDE SEQUENCE [LARGE SCALE GENOMIC DNA]</scope>
</reference>
<dbReference type="EMBL" id="CCSB01000003">
    <property type="protein sequence ID" value="CDZ78217.1"/>
    <property type="molecule type" value="Genomic_DNA"/>
</dbReference>
<dbReference type="Proteomes" id="UP000044071">
    <property type="component" value="Unassembled WGS sequence"/>
</dbReference>
<proteinExistence type="predicted"/>
<sequence>MKRIVVYGNASKEKEKFVNDLQVSSQGDFSFQSSTHNSRFNAIDNGIAAPVHTAPWQLLVVPQHDAHLETATNFETTYFQCDFARPLVVVFYGKENEKTAPFIEACQSYLAGQPNVVVLSAEKLEDLKASKILGEFTNLENLPQPSPNDPSMGL</sequence>
<evidence type="ECO:0000313" key="2">
    <source>
        <dbReference type="Proteomes" id="UP000044071"/>
    </source>
</evidence>
<name>A0A078KYS4_9GAMM</name>
<keyword evidence="2" id="KW-1185">Reference proteome</keyword>
<dbReference type="RefSeq" id="WP_043874747.1">
    <property type="nucleotide sequence ID" value="NZ_CCVW01000003.1"/>
</dbReference>
<gene>
    <name evidence="1" type="ORF">BN59_02525</name>
</gene>
<organism evidence="1 2">
    <name type="scientific">Legionella massiliensis</name>
    <dbReference type="NCBI Taxonomy" id="1034943"/>
    <lineage>
        <taxon>Bacteria</taxon>
        <taxon>Pseudomonadati</taxon>
        <taxon>Pseudomonadota</taxon>
        <taxon>Gammaproteobacteria</taxon>
        <taxon>Legionellales</taxon>
        <taxon>Legionellaceae</taxon>
        <taxon>Legionella</taxon>
    </lineage>
</organism>
<accession>A0A078KYS4</accession>